<dbReference type="RefSeq" id="WP_222979530.1">
    <property type="nucleotide sequence ID" value="NZ_JAINVZ010000012.1"/>
</dbReference>
<evidence type="ECO:0000259" key="2">
    <source>
        <dbReference type="Pfam" id="PF12458"/>
    </source>
</evidence>
<dbReference type="InterPro" id="IPR057224">
    <property type="entry name" value="DUF7902"/>
</dbReference>
<keyword evidence="1" id="KW-0175">Coiled coil</keyword>
<proteinExistence type="predicted"/>
<name>A0ABS7QUJ4_9ACTN</name>
<evidence type="ECO:0000256" key="1">
    <source>
        <dbReference type="SAM" id="Coils"/>
    </source>
</evidence>
<feature type="domain" description="DUF3686" evidence="2">
    <location>
        <begin position="21"/>
        <end position="457"/>
    </location>
</feature>
<organism evidence="4 5">
    <name type="scientific">Streptantibioticus parmotrematis</name>
    <dbReference type="NCBI Taxonomy" id="2873249"/>
    <lineage>
        <taxon>Bacteria</taxon>
        <taxon>Bacillati</taxon>
        <taxon>Actinomycetota</taxon>
        <taxon>Actinomycetes</taxon>
        <taxon>Kitasatosporales</taxon>
        <taxon>Streptomycetaceae</taxon>
        <taxon>Streptantibioticus</taxon>
    </lineage>
</organism>
<feature type="domain" description="DUF7902" evidence="3">
    <location>
        <begin position="575"/>
        <end position="658"/>
    </location>
</feature>
<dbReference type="Pfam" id="PF25472">
    <property type="entry name" value="DUF7902"/>
    <property type="match status" value="1"/>
</dbReference>
<dbReference type="Proteomes" id="UP001198565">
    <property type="component" value="Unassembled WGS sequence"/>
</dbReference>
<gene>
    <name evidence="4" type="ORF">K7472_18750</name>
</gene>
<dbReference type="SUPFAM" id="SSF52540">
    <property type="entry name" value="P-loop containing nucleoside triphosphate hydrolases"/>
    <property type="match status" value="1"/>
</dbReference>
<dbReference type="Pfam" id="PF12458">
    <property type="entry name" value="DUF3686"/>
    <property type="match status" value="1"/>
</dbReference>
<comment type="caution">
    <text evidence="4">The sequence shown here is derived from an EMBL/GenBank/DDBJ whole genome shotgun (WGS) entry which is preliminary data.</text>
</comment>
<evidence type="ECO:0000259" key="3">
    <source>
        <dbReference type="Pfam" id="PF25472"/>
    </source>
</evidence>
<evidence type="ECO:0000313" key="4">
    <source>
        <dbReference type="EMBL" id="MBY8886883.1"/>
    </source>
</evidence>
<keyword evidence="5" id="KW-1185">Reference proteome</keyword>
<dbReference type="InterPro" id="IPR027417">
    <property type="entry name" value="P-loop_NTPase"/>
</dbReference>
<evidence type="ECO:0000313" key="5">
    <source>
        <dbReference type="Proteomes" id="UP001198565"/>
    </source>
</evidence>
<reference evidence="4 5" key="1">
    <citation type="submission" date="2021-08" db="EMBL/GenBank/DDBJ databases">
        <title>Streptomyces sp. PTM05 isolated from lichen.</title>
        <authorList>
            <person name="Somphong A."/>
            <person name="Phongsopitanun W."/>
            <person name="Tanasupawat S."/>
        </authorList>
    </citation>
    <scope>NUCLEOTIDE SEQUENCE [LARGE SCALE GENOMIC DNA]</scope>
    <source>
        <strain evidence="4 5">Ptm05</strain>
    </source>
</reference>
<protein>
    <submittedName>
        <fullName evidence="4">DNA repair ATPase</fullName>
    </submittedName>
</protein>
<feature type="coiled-coil region" evidence="1">
    <location>
        <begin position="468"/>
        <end position="509"/>
    </location>
</feature>
<dbReference type="Gene3D" id="3.40.50.300">
    <property type="entry name" value="P-loop containing nucleotide triphosphate hydrolases"/>
    <property type="match status" value="1"/>
</dbReference>
<dbReference type="InterPro" id="IPR020958">
    <property type="entry name" value="DUF3686"/>
</dbReference>
<sequence length="1603" mass="171644">MGVEDGTYQILRARLAERAAELARWAQELNTARQEAFGSPALELTGSARPRTAGEGTARGIVAVRPGVLLLGTTAPDLDAGLLSLHTPDGTVLERDSVPGLLDDERFHRDLAELLRYYRDARLADLVRTTPGRLLAVFRTGDNEGDQRVLSWQLTEDGAEYLGNHGERDLPQPPVYELPWTPTGREHHDHGRIRVEGAEGAVTVATTGGALTVRSVPGDRTLFEEPVDEPLQSLADAVVAYAPTGPLLLLRVRPYNETADRHLVVNTRTGSVRRQDSLAHGARLLPADQGLLFPGGYELADGTHRAFRTEGGAPGFEAVIPSPNGEDLLYVLRRPGRAQVLLLPWNTVRREAAAALHGAAHALLPDGTLVLLKPDRDPVRTHELQLWRTPFQSADHAAAQPVGDGPLARIGNADLVRGIADCLDVVRTATAAAQDERAAAAPELLLDACAKAADRHYWLDGTGLLEPLAALRETAERMAEERDRVHARAARAAEALEQAREEAAALVRRSHGEPPAAAEAWTRLLAELRRAQGRVVTLRELPQLDLAALERVEADLADELAAATDRAFAFFAGPDAFATPLAAARTAADEAQDVPTAAEAERLGERLTEQADALTTVTDLVTGAVAADPGAGTAVLLAIGEVLAAVNRARAILANRRRALLEAEHHAAHAAESALLAQATTAALSAAGTPAACDDHLARLLLRVDALEARFAEAQDLAGDLALRREEIRQAFAARRQTLLDEAAARADRLAVSAHGALQALRRRLAGLTTAADIHAARAADPMAVRVRAAADELRGLDDQVRAQELDDGLLGAVRTALRDLRDRADLSDDGGASVRLGRHRFAVRREPVELTLRPDGDGLAFLVTGTGYRRPARLPELPPDTAFWTQPLVSESPALYRAEYLAATLLPDVNGGPLADVSGGLLPDLTGGPLLDQVRRAAERAYDEGYERGVHDHDAALVLGALLRLRAGAGLLEHPAEVRCAAQLFWAHGATDPQRAAWQRRARSLTSARAHFGPGGATTQLTALAAELSDAVEQFIASVGLPTVPRTGDYLVAELADEHEGFATGVAARTLLDGFRRTDAAPGLAADLQALATDLSARHQLATAWLSAYADADTSAQAPDDDDGTPSDDGLAEAVAHLCAPGLPRYEITAPVGETVTGLLGSHPRVRDGRLTVRVDQLPYQAREFREERAPAFRAFQRRRADALAAERARLRLDDHRPRPLAGFVRNQLIDQVYLPLIGDNLARQLGTLDTTATTDRSGLLLLLSPPGYGKTTLLEYVADRLGLLMVRVDGPALGTGTTSLDPDRAPDAASRREVEKIVFALEAGSNVLLHVDDIQHVGAELLEKFIPLCDAQRRVEAVSDGVARSFDLRGRRFAVCLAGNPHTANGQRFTIPDMLANRADVWNLGEVFTTHQGLFAQSFLENTLAANPVLAPLAGTDPADLRLLIALADGDPTAHADQLSCPVIDLDRVLAALTRLRRVQRTVLAVNSAYIASAAQDESARAEPPFLLQGSYRTMAQFAARIDPVQSDAEVEALLDEHYLAEARTLGGAAEANLLKLAHLRDRATPEQADRWRTLCAAYAGGGAWSSHPSSLAPNTAVSSV</sequence>
<dbReference type="EMBL" id="JAINVZ010000012">
    <property type="protein sequence ID" value="MBY8886883.1"/>
    <property type="molecule type" value="Genomic_DNA"/>
</dbReference>
<accession>A0ABS7QUJ4</accession>